<dbReference type="Proteomes" id="UP000034164">
    <property type="component" value="Unassembled WGS sequence"/>
</dbReference>
<comment type="caution">
    <text evidence="2">The sequence shown here is derived from an EMBL/GenBank/DDBJ whole genome shotgun (WGS) entry which is preliminary data.</text>
</comment>
<proteinExistence type="predicted"/>
<sequence length="117" mass="13857">MTVIQIQLDEFLKNIINHMNSLIMIINYECQNNEDIIEQLYSMTEKLLSCDNIKFTVRSTLLRAMKCCNDCVRQNEIDEKKNEKSVESDNDTDDKEDNDNINDNNIYNLYVNYDDMI</sequence>
<reference evidence="3" key="1">
    <citation type="journal article" date="2015" name="PLoS Genet.">
        <title>The dynamic genome and transcriptome of the human fungal pathogen Blastomyces and close relative Emmonsia.</title>
        <authorList>
            <person name="Munoz J.F."/>
            <person name="Gauthier G.M."/>
            <person name="Desjardins C.A."/>
            <person name="Gallo J.E."/>
            <person name="Holder J."/>
            <person name="Sullivan T.D."/>
            <person name="Marty A.J."/>
            <person name="Carmen J.C."/>
            <person name="Chen Z."/>
            <person name="Ding L."/>
            <person name="Gujja S."/>
            <person name="Magrini V."/>
            <person name="Misas E."/>
            <person name="Mitreva M."/>
            <person name="Priest M."/>
            <person name="Saif S."/>
            <person name="Whiston E.A."/>
            <person name="Young S."/>
            <person name="Zeng Q."/>
            <person name="Goldman W.E."/>
            <person name="Mardis E.R."/>
            <person name="Taylor J.W."/>
            <person name="McEwen J.G."/>
            <person name="Clay O.K."/>
            <person name="Klein B.S."/>
            <person name="Cuomo C.A."/>
        </authorList>
    </citation>
    <scope>NUCLEOTIDE SEQUENCE [LARGE SCALE GENOMIC DNA]</scope>
    <source>
        <strain evidence="3">UAMH 3008</strain>
    </source>
</reference>
<name>A0A0G2JB38_9EURO</name>
<accession>A0A0G2JB38</accession>
<evidence type="ECO:0000256" key="1">
    <source>
        <dbReference type="SAM" id="MobiDB-lite"/>
    </source>
</evidence>
<evidence type="ECO:0000313" key="3">
    <source>
        <dbReference type="Proteomes" id="UP000034164"/>
    </source>
</evidence>
<feature type="compositionally biased region" description="Acidic residues" evidence="1">
    <location>
        <begin position="88"/>
        <end position="100"/>
    </location>
</feature>
<organism evidence="2 3">
    <name type="scientific">[Emmonsia] crescens</name>
    <dbReference type="NCBI Taxonomy" id="73230"/>
    <lineage>
        <taxon>Eukaryota</taxon>
        <taxon>Fungi</taxon>
        <taxon>Dikarya</taxon>
        <taxon>Ascomycota</taxon>
        <taxon>Pezizomycotina</taxon>
        <taxon>Eurotiomycetes</taxon>
        <taxon>Eurotiomycetidae</taxon>
        <taxon>Onygenales</taxon>
        <taxon>Ajellomycetaceae</taxon>
        <taxon>Emergomyces</taxon>
    </lineage>
</organism>
<evidence type="ECO:0000313" key="2">
    <source>
        <dbReference type="EMBL" id="KKZ66806.1"/>
    </source>
</evidence>
<feature type="region of interest" description="Disordered" evidence="1">
    <location>
        <begin position="79"/>
        <end position="104"/>
    </location>
</feature>
<dbReference type="OrthoDB" id="4191066at2759"/>
<protein>
    <submittedName>
        <fullName evidence="2">Uncharacterized protein</fullName>
    </submittedName>
</protein>
<dbReference type="EMBL" id="LCZI01000393">
    <property type="protein sequence ID" value="KKZ66806.1"/>
    <property type="molecule type" value="Genomic_DNA"/>
</dbReference>
<dbReference type="VEuPathDB" id="FungiDB:EMCG_07495"/>
<gene>
    <name evidence="2" type="ORF">EMCG_07495</name>
</gene>
<dbReference type="AlphaFoldDB" id="A0A0G2JB38"/>